<feature type="compositionally biased region" description="Polar residues" evidence="6">
    <location>
        <begin position="1"/>
        <end position="13"/>
    </location>
</feature>
<organism evidence="9">
    <name type="scientific">Talaromyces marneffei PM1</name>
    <dbReference type="NCBI Taxonomy" id="1077442"/>
    <lineage>
        <taxon>Eukaryota</taxon>
        <taxon>Fungi</taxon>
        <taxon>Dikarya</taxon>
        <taxon>Ascomycota</taxon>
        <taxon>Pezizomycotina</taxon>
        <taxon>Eurotiomycetes</taxon>
        <taxon>Eurotiomycetidae</taxon>
        <taxon>Eurotiales</taxon>
        <taxon>Trichocomaceae</taxon>
        <taxon>Talaromyces</taxon>
        <taxon>Talaromyces sect. Talaromyces</taxon>
    </lineage>
</organism>
<keyword evidence="3" id="KW-0238">DNA-binding</keyword>
<keyword evidence="5" id="KW-0539">Nucleus</keyword>
<feature type="compositionally biased region" description="Polar residues" evidence="6">
    <location>
        <begin position="739"/>
        <end position="751"/>
    </location>
</feature>
<dbReference type="GO" id="GO:0000981">
    <property type="term" value="F:DNA-binding transcription factor activity, RNA polymerase II-specific"/>
    <property type="evidence" value="ECO:0007669"/>
    <property type="project" value="InterPro"/>
</dbReference>
<dbReference type="InterPro" id="IPR036864">
    <property type="entry name" value="Zn2-C6_fun-type_DNA-bd_sf"/>
</dbReference>
<dbReference type="InterPro" id="IPR007219">
    <property type="entry name" value="XnlR_reg_dom"/>
</dbReference>
<feature type="compositionally biased region" description="Polar residues" evidence="6">
    <location>
        <begin position="767"/>
        <end position="783"/>
    </location>
</feature>
<feature type="compositionally biased region" description="Gly residues" evidence="6">
    <location>
        <begin position="753"/>
        <end position="766"/>
    </location>
</feature>
<dbReference type="GO" id="GO:0006351">
    <property type="term" value="P:DNA-templated transcription"/>
    <property type="evidence" value="ECO:0007669"/>
    <property type="project" value="InterPro"/>
</dbReference>
<dbReference type="PANTHER" id="PTHR31668">
    <property type="entry name" value="GLUCOSE TRANSPORT TRANSCRIPTION REGULATOR RGT1-RELATED-RELATED"/>
    <property type="match status" value="1"/>
</dbReference>
<name>A0A093VTK3_TALMA</name>
<feature type="region of interest" description="Disordered" evidence="6">
    <location>
        <begin position="164"/>
        <end position="213"/>
    </location>
</feature>
<dbReference type="AlphaFoldDB" id="A0A093VTK3"/>
<comment type="caution">
    <text evidence="9">The sequence shown here is derived from an EMBL/GenBank/DDBJ whole genome shotgun (WGS) entry which is preliminary data.</text>
</comment>
<feature type="region of interest" description="Disordered" evidence="6">
    <location>
        <begin position="729"/>
        <end position="803"/>
    </location>
</feature>
<feature type="region of interest" description="Disordered" evidence="6">
    <location>
        <begin position="1"/>
        <end position="70"/>
    </location>
</feature>
<evidence type="ECO:0000259" key="7">
    <source>
        <dbReference type="SMART" id="SM00066"/>
    </source>
</evidence>
<dbReference type="GO" id="GO:0003677">
    <property type="term" value="F:DNA binding"/>
    <property type="evidence" value="ECO:0007669"/>
    <property type="project" value="UniProtKB-KW"/>
</dbReference>
<evidence type="ECO:0000259" key="8">
    <source>
        <dbReference type="SMART" id="SM00906"/>
    </source>
</evidence>
<proteinExistence type="predicted"/>
<dbReference type="HOGENOM" id="CLU_006632_1_2_1"/>
<evidence type="ECO:0000256" key="5">
    <source>
        <dbReference type="ARBA" id="ARBA00023242"/>
    </source>
</evidence>
<dbReference type="GO" id="GO:0008270">
    <property type="term" value="F:zinc ion binding"/>
    <property type="evidence" value="ECO:0007669"/>
    <property type="project" value="InterPro"/>
</dbReference>
<feature type="compositionally biased region" description="Acidic residues" evidence="6">
    <location>
        <begin position="786"/>
        <end position="803"/>
    </location>
</feature>
<sequence length="803" mass="87362">MATAITIQATSSGPAAAGLPSIHPASTLSAFHTRHQHHQHQHPRMSSTTSPVTSLTNSPSASSASFSSVATPNTVPAINTGATSVATSTSANHSALNNTIVATTSLLVGSVSSRGPTGRDGVSCDACLFRKSRCAMNELVNKCYSCEFHRQDCTFSLANSALTEATSPQSRKRKLEDFVEAESTKRQSIEVPRPESATKEMVPPPTTATTNNTNLLASPRLSYQSSQHIGLTTELEPILFEHIPLDTNDESELSSTHKIRRFAEDGIFMRIMNPDSKETSTISLDAIETLVAPYGSTLVDKFFEKIHPVFPVLMEDSFRQSYRTRRGLSPLLLAAVYTLTLKYLEFEPAARSARKPDVKRMEDTAMKLLTESLPHADITTIQAGMLIMQRSSLNTSSLNGQLVTAAFELGLHQDCFNWKIPLAERGLRRRMAWALHTQDKWCSLVHGRPSHMSAANWTVRDLVEDDFIGAFSSTSPANKRLDTESTDGNGLGHGPLLFCQHVALTAILAEILDTFYTLRAAEQFAAAGNNKTRYILEKAKPVQIRLKDWFARLPTGMKMDSTASTSAEILFDEVTEESASNGALHVAYFATEITLHRCIIRSLNPTTADNYLSHICRSAAKTRLISAMDFVNRLRPAHLQAFWPGSSRTNFALIGSFGTLLLATAPTREEAEFYRQRLAEYRWTLSVSVKNAQFLKHAIESLDLSTMLAQNVPEKPGIEELMAGVVAKNSRSRRGPAGRQSTSTAMDTTGLFTGAGVGGEGIGGGATSSVVSGLASPATSPSNMDEMSDVDDDDDDEDAGEDY</sequence>
<accession>A0A093VTK3</accession>
<dbReference type="Pfam" id="PF04082">
    <property type="entry name" value="Fungal_trans"/>
    <property type="match status" value="1"/>
</dbReference>
<evidence type="ECO:0000256" key="6">
    <source>
        <dbReference type="SAM" id="MobiDB-lite"/>
    </source>
</evidence>
<protein>
    <submittedName>
        <fullName evidence="9">Transcriptional activator protein DAL81</fullName>
    </submittedName>
</protein>
<gene>
    <name evidence="9" type="ORF">GQ26_0081530</name>
</gene>
<evidence type="ECO:0000313" key="9">
    <source>
        <dbReference type="EMBL" id="KFX49956.1"/>
    </source>
</evidence>
<reference evidence="9" key="1">
    <citation type="journal article" date="2014" name="PLoS Genet.">
        <title>Signature Gene Expression Reveals Novel Clues to the Molecular Mechanisms of Dimorphic Transition in Penicillium marneffei.</title>
        <authorList>
            <person name="Yang E."/>
            <person name="Wang G."/>
            <person name="Cai J."/>
            <person name="Woo P.C."/>
            <person name="Lau S.K."/>
            <person name="Yuen K.-Y."/>
            <person name="Chow W.-N."/>
            <person name="Lin X."/>
        </authorList>
    </citation>
    <scope>NUCLEOTIDE SEQUENCE [LARGE SCALE GENOMIC DNA]</scope>
    <source>
        <strain evidence="9">PM1</strain>
    </source>
</reference>
<dbReference type="eggNOG" id="ENOG502QQXX">
    <property type="taxonomic scope" value="Eukaryota"/>
</dbReference>
<evidence type="ECO:0000256" key="3">
    <source>
        <dbReference type="ARBA" id="ARBA00023125"/>
    </source>
</evidence>
<dbReference type="CDD" id="cd12148">
    <property type="entry name" value="fungal_TF_MHR"/>
    <property type="match status" value="1"/>
</dbReference>
<dbReference type="EMBL" id="JPOX01000008">
    <property type="protein sequence ID" value="KFX49956.1"/>
    <property type="molecule type" value="Genomic_DNA"/>
</dbReference>
<feature type="domain" description="Zn(2)-C6 fungal-type" evidence="7">
    <location>
        <begin position="118"/>
        <end position="164"/>
    </location>
</feature>
<keyword evidence="1" id="KW-0479">Metal-binding</keyword>
<dbReference type="SMART" id="SM00066">
    <property type="entry name" value="GAL4"/>
    <property type="match status" value="1"/>
</dbReference>
<keyword evidence="2" id="KW-0805">Transcription regulation</keyword>
<dbReference type="InterPro" id="IPR050797">
    <property type="entry name" value="Carb_Metab_Trans_Reg"/>
</dbReference>
<dbReference type="InterPro" id="IPR001138">
    <property type="entry name" value="Zn2Cys6_DnaBD"/>
</dbReference>
<dbReference type="PANTHER" id="PTHR31668:SF4">
    <property type="entry name" value="TRANSCRIPTIONAL ACTIVATOR PROTEIN DAL81"/>
    <property type="match status" value="1"/>
</dbReference>
<dbReference type="GO" id="GO:0005634">
    <property type="term" value="C:nucleus"/>
    <property type="evidence" value="ECO:0007669"/>
    <property type="project" value="TreeGrafter"/>
</dbReference>
<evidence type="ECO:0000256" key="4">
    <source>
        <dbReference type="ARBA" id="ARBA00023163"/>
    </source>
</evidence>
<dbReference type="GO" id="GO:0001080">
    <property type="term" value="P:nitrogen catabolite activation of transcription from RNA polymerase II promoter"/>
    <property type="evidence" value="ECO:0007669"/>
    <property type="project" value="TreeGrafter"/>
</dbReference>
<feature type="compositionally biased region" description="Low complexity" evidence="6">
    <location>
        <begin position="53"/>
        <end position="70"/>
    </location>
</feature>
<feature type="compositionally biased region" description="Basic residues" evidence="6">
    <location>
        <begin position="32"/>
        <end position="43"/>
    </location>
</feature>
<dbReference type="SMART" id="SM00906">
    <property type="entry name" value="Fungal_trans"/>
    <property type="match status" value="1"/>
</dbReference>
<evidence type="ECO:0000256" key="1">
    <source>
        <dbReference type="ARBA" id="ARBA00022723"/>
    </source>
</evidence>
<feature type="domain" description="Xylanolytic transcriptional activator regulatory" evidence="8">
    <location>
        <begin position="395"/>
        <end position="467"/>
    </location>
</feature>
<evidence type="ECO:0000256" key="2">
    <source>
        <dbReference type="ARBA" id="ARBA00023015"/>
    </source>
</evidence>
<feature type="compositionally biased region" description="Basic and acidic residues" evidence="6">
    <location>
        <begin position="174"/>
        <end position="198"/>
    </location>
</feature>
<dbReference type="SUPFAM" id="SSF57701">
    <property type="entry name" value="Zn2/Cys6 DNA-binding domain"/>
    <property type="match status" value="1"/>
</dbReference>
<keyword evidence="4" id="KW-0804">Transcription</keyword>